<dbReference type="InterPro" id="IPR001173">
    <property type="entry name" value="Glyco_trans_2-like"/>
</dbReference>
<dbReference type="EMBL" id="CAKLDI010000001">
    <property type="protein sequence ID" value="CAH0532388.1"/>
    <property type="molecule type" value="Genomic_DNA"/>
</dbReference>
<dbReference type="SUPFAM" id="SSF53448">
    <property type="entry name" value="Nucleotide-diphospho-sugar transferases"/>
    <property type="match status" value="1"/>
</dbReference>
<dbReference type="InterPro" id="IPR027791">
    <property type="entry name" value="Galactosyl_T_C"/>
</dbReference>
<dbReference type="InterPro" id="IPR050834">
    <property type="entry name" value="Glycosyltransf_2"/>
</dbReference>
<name>A0ABM8ZQ52_9VIBR</name>
<evidence type="ECO:0000313" key="5">
    <source>
        <dbReference type="Proteomes" id="UP000838672"/>
    </source>
</evidence>
<gene>
    <name evidence="4" type="primary">valG</name>
    <name evidence="4" type="ORF">VST7929_00217</name>
</gene>
<dbReference type="PANTHER" id="PTHR43685:SF3">
    <property type="entry name" value="SLR2126 PROTEIN"/>
    <property type="match status" value="1"/>
</dbReference>
<sequence>MIDISVVIPTYNRQDLLAHTLRALTQQTLNREQFEVIVVDDGGHDDSQGVVESFTDRLNIRYAWQPDLGFRAGKARNVGTMMADGQYIVYIDCGVLLSSTALEGHLKQHRSRPHPIAMIGYVYGFDLDSEGIAKMRPIINNSNVDTVLDALKAQDAYDIRQQQYDILGNNIADWPAPFDLFWTCHVSAERSELIKAGLFDESFNTWGGEDVDLAVRLFINNNMFVMKPDICSFHWPHPKEVQDYSEEAKSAAARIHQKYQLWQTSFYNVDLPQLGWPLNRVIHEFQQLDQQQWAV</sequence>
<evidence type="ECO:0000259" key="2">
    <source>
        <dbReference type="Pfam" id="PF00535"/>
    </source>
</evidence>
<accession>A0ABM8ZQ52</accession>
<dbReference type="GO" id="GO:0016757">
    <property type="term" value="F:glycosyltransferase activity"/>
    <property type="evidence" value="ECO:0007669"/>
    <property type="project" value="UniProtKB-KW"/>
</dbReference>
<dbReference type="InterPro" id="IPR029044">
    <property type="entry name" value="Nucleotide-diphossugar_trans"/>
</dbReference>
<feature type="domain" description="Glycosyltransferase 2-like" evidence="2">
    <location>
        <begin position="5"/>
        <end position="126"/>
    </location>
</feature>
<dbReference type="Pfam" id="PF02709">
    <property type="entry name" value="Glyco_transf_7C"/>
    <property type="match status" value="1"/>
</dbReference>
<proteinExistence type="predicted"/>
<keyword evidence="4" id="KW-0328">Glycosyltransferase</keyword>
<evidence type="ECO:0000259" key="3">
    <source>
        <dbReference type="Pfam" id="PF02709"/>
    </source>
</evidence>
<evidence type="ECO:0000313" key="4">
    <source>
        <dbReference type="EMBL" id="CAH0532388.1"/>
    </source>
</evidence>
<organism evidence="4 5">
    <name type="scientific">Vibrio stylophorae</name>
    <dbReference type="NCBI Taxonomy" id="659351"/>
    <lineage>
        <taxon>Bacteria</taxon>
        <taxon>Pseudomonadati</taxon>
        <taxon>Pseudomonadota</taxon>
        <taxon>Gammaproteobacteria</taxon>
        <taxon>Vibrionales</taxon>
        <taxon>Vibrionaceae</taxon>
        <taxon>Vibrio</taxon>
    </lineage>
</organism>
<dbReference type="Proteomes" id="UP000838672">
    <property type="component" value="Unassembled WGS sequence"/>
</dbReference>
<dbReference type="EC" id="2.4.1.338" evidence="4"/>
<dbReference type="PANTHER" id="PTHR43685">
    <property type="entry name" value="GLYCOSYLTRANSFERASE"/>
    <property type="match status" value="1"/>
</dbReference>
<dbReference type="RefSeq" id="WP_237464256.1">
    <property type="nucleotide sequence ID" value="NZ_CAKLDI010000001.1"/>
</dbReference>
<reference evidence="4" key="1">
    <citation type="submission" date="2021-11" db="EMBL/GenBank/DDBJ databases">
        <authorList>
            <person name="Rodrigo-Torres L."/>
            <person name="Arahal R. D."/>
            <person name="Lucena T."/>
        </authorList>
    </citation>
    <scope>NUCLEOTIDE SEQUENCE</scope>
    <source>
        <strain evidence="4">CECT 7929</strain>
    </source>
</reference>
<evidence type="ECO:0000256" key="1">
    <source>
        <dbReference type="ARBA" id="ARBA00022679"/>
    </source>
</evidence>
<keyword evidence="1 4" id="KW-0808">Transferase</keyword>
<dbReference type="Pfam" id="PF00535">
    <property type="entry name" value="Glycos_transf_2"/>
    <property type="match status" value="1"/>
</dbReference>
<comment type="caution">
    <text evidence="4">The sequence shown here is derived from an EMBL/GenBank/DDBJ whole genome shotgun (WGS) entry which is preliminary data.</text>
</comment>
<keyword evidence="5" id="KW-1185">Reference proteome</keyword>
<protein>
    <submittedName>
        <fullName evidence="4">Validoxylamine A glucosyltransferase</fullName>
        <ecNumber evidence="4">2.4.1.338</ecNumber>
    </submittedName>
</protein>
<feature type="domain" description="Galactosyltransferase C-terminal" evidence="3">
    <location>
        <begin position="173"/>
        <end position="220"/>
    </location>
</feature>
<dbReference type="Gene3D" id="3.90.550.10">
    <property type="entry name" value="Spore Coat Polysaccharide Biosynthesis Protein SpsA, Chain A"/>
    <property type="match status" value="1"/>
</dbReference>